<organism evidence="17">
    <name type="scientific">human gut metagenome</name>
    <dbReference type="NCBI Taxonomy" id="408170"/>
    <lineage>
        <taxon>unclassified sequences</taxon>
        <taxon>metagenomes</taxon>
        <taxon>organismal metagenomes</taxon>
    </lineage>
</organism>
<dbReference type="SUPFAM" id="SSF47384">
    <property type="entry name" value="Homodimeric domain of signal transducing histidine kinase"/>
    <property type="match status" value="1"/>
</dbReference>
<dbReference type="Pfam" id="PF02518">
    <property type="entry name" value="HATPase_c"/>
    <property type="match status" value="1"/>
</dbReference>
<evidence type="ECO:0000256" key="7">
    <source>
        <dbReference type="ARBA" id="ARBA00022692"/>
    </source>
</evidence>
<keyword evidence="13 15" id="KW-0472">Membrane</keyword>
<name>K1SIB7_9ZZZZ</name>
<keyword evidence="10" id="KW-0067">ATP-binding</keyword>
<dbReference type="Pfam" id="PF00512">
    <property type="entry name" value="HisKA"/>
    <property type="match status" value="1"/>
</dbReference>
<evidence type="ECO:0000256" key="9">
    <source>
        <dbReference type="ARBA" id="ARBA00022777"/>
    </source>
</evidence>
<dbReference type="InterPro" id="IPR050398">
    <property type="entry name" value="HssS/ArlS-like"/>
</dbReference>
<keyword evidence="8" id="KW-0547">Nucleotide-binding</keyword>
<evidence type="ECO:0000256" key="6">
    <source>
        <dbReference type="ARBA" id="ARBA00022679"/>
    </source>
</evidence>
<dbReference type="InterPro" id="IPR005467">
    <property type="entry name" value="His_kinase_dom"/>
</dbReference>
<dbReference type="Gene3D" id="3.30.565.10">
    <property type="entry name" value="Histidine kinase-like ATPase, C-terminal domain"/>
    <property type="match status" value="1"/>
</dbReference>
<keyword evidence="14" id="KW-0175">Coiled coil</keyword>
<keyword evidence="9 17" id="KW-0418">Kinase</keyword>
<dbReference type="InterPro" id="IPR036097">
    <property type="entry name" value="HisK_dim/P_sf"/>
</dbReference>
<evidence type="ECO:0000256" key="15">
    <source>
        <dbReference type="SAM" id="Phobius"/>
    </source>
</evidence>
<dbReference type="SMART" id="SM00388">
    <property type="entry name" value="HisKA"/>
    <property type="match status" value="1"/>
</dbReference>
<dbReference type="CDD" id="cd06225">
    <property type="entry name" value="HAMP"/>
    <property type="match status" value="1"/>
</dbReference>
<dbReference type="PANTHER" id="PTHR45528:SF1">
    <property type="entry name" value="SENSOR HISTIDINE KINASE CPXA"/>
    <property type="match status" value="1"/>
</dbReference>
<feature type="transmembrane region" description="Helical" evidence="15">
    <location>
        <begin position="12"/>
        <end position="31"/>
    </location>
</feature>
<evidence type="ECO:0000256" key="4">
    <source>
        <dbReference type="ARBA" id="ARBA00022475"/>
    </source>
</evidence>
<keyword evidence="7 15" id="KW-0812">Transmembrane</keyword>
<evidence type="ECO:0000256" key="2">
    <source>
        <dbReference type="ARBA" id="ARBA00004651"/>
    </source>
</evidence>
<dbReference type="SMART" id="SM00387">
    <property type="entry name" value="HATPase_c"/>
    <property type="match status" value="1"/>
</dbReference>
<dbReference type="Gene3D" id="1.10.287.130">
    <property type="match status" value="1"/>
</dbReference>
<evidence type="ECO:0000313" key="17">
    <source>
        <dbReference type="EMBL" id="EKC57338.1"/>
    </source>
</evidence>
<evidence type="ECO:0000256" key="13">
    <source>
        <dbReference type="ARBA" id="ARBA00023136"/>
    </source>
</evidence>
<evidence type="ECO:0000256" key="3">
    <source>
        <dbReference type="ARBA" id="ARBA00012438"/>
    </source>
</evidence>
<evidence type="ECO:0000256" key="12">
    <source>
        <dbReference type="ARBA" id="ARBA00023012"/>
    </source>
</evidence>
<feature type="domain" description="Histidine kinase" evidence="16">
    <location>
        <begin position="226"/>
        <end position="424"/>
    </location>
</feature>
<keyword evidence="11 15" id="KW-1133">Transmembrane helix</keyword>
<evidence type="ECO:0000256" key="11">
    <source>
        <dbReference type="ARBA" id="ARBA00022989"/>
    </source>
</evidence>
<keyword evidence="12" id="KW-0902">Two-component regulatory system</keyword>
<feature type="transmembrane region" description="Helical" evidence="15">
    <location>
        <begin position="142"/>
        <end position="170"/>
    </location>
</feature>
<dbReference type="GO" id="GO:0005524">
    <property type="term" value="F:ATP binding"/>
    <property type="evidence" value="ECO:0007669"/>
    <property type="project" value="UniProtKB-KW"/>
</dbReference>
<gene>
    <name evidence="17" type="ORF">OBE_10579</name>
</gene>
<dbReference type="Gene3D" id="6.10.340.10">
    <property type="match status" value="1"/>
</dbReference>
<dbReference type="InterPro" id="IPR036890">
    <property type="entry name" value="HATPase_C_sf"/>
</dbReference>
<evidence type="ECO:0000256" key="1">
    <source>
        <dbReference type="ARBA" id="ARBA00000085"/>
    </source>
</evidence>
<evidence type="ECO:0000256" key="8">
    <source>
        <dbReference type="ARBA" id="ARBA00022741"/>
    </source>
</evidence>
<dbReference type="SUPFAM" id="SSF55874">
    <property type="entry name" value="ATPase domain of HSP90 chaperone/DNA topoisomerase II/histidine kinase"/>
    <property type="match status" value="1"/>
</dbReference>
<sequence>MKNQKQTLSKQLIIIIFLVFSIAFICLGVVLPKTLIPLAENNVYRYLSEPLKFMQSNFDKDLSSSEIAYLYIIDQKIVTSDNLTEVMGFDNPLFIIKKIKHNTYGKFIYKHNTYYYYTIKAEQVTKIALTNDTYINKTKADILAAILPIVLGTLLIVGLILVIWSSIIIYKIDKLKSKVDNIDNEDYNHTIDFKANDEIKSLGYAIEDMRISLKSQGEYRNQMYQNISHDFKTPLTVIKSYIEAVHDEVEDKDKALQVIEEQTEKLENKVHSLLYLNKLDYLKDSKPKIEKIDMEKLINDEVSKFKWKRKDVEFIVEYDHKSVYFGTVEHWETILDNLLNNFMRYASTTIKINAKQNKIILYNDGSNIDNDLLEGIFTPFRKGIKGEFGLGLSIVKKTLCIIGYDINIKNEKKGVTFIITRSSK</sequence>
<comment type="catalytic activity">
    <reaction evidence="1">
        <text>ATP + protein L-histidine = ADP + protein N-phospho-L-histidine.</text>
        <dbReference type="EC" id="2.7.13.3"/>
    </reaction>
</comment>
<reference evidence="17" key="1">
    <citation type="journal article" date="2013" name="Environ. Microbiol.">
        <title>Microbiota from the distal guts of lean and obese adolescents exhibit partial functional redundancy besides clear differences in community structure.</title>
        <authorList>
            <person name="Ferrer M."/>
            <person name="Ruiz A."/>
            <person name="Lanza F."/>
            <person name="Haange S.B."/>
            <person name="Oberbach A."/>
            <person name="Till H."/>
            <person name="Bargiela R."/>
            <person name="Campoy C."/>
            <person name="Segura M.T."/>
            <person name="Richter M."/>
            <person name="von Bergen M."/>
            <person name="Seifert J."/>
            <person name="Suarez A."/>
        </authorList>
    </citation>
    <scope>NUCLEOTIDE SEQUENCE</scope>
</reference>
<keyword evidence="6" id="KW-0808">Transferase</keyword>
<dbReference type="CDD" id="cd00082">
    <property type="entry name" value="HisKA"/>
    <property type="match status" value="1"/>
</dbReference>
<dbReference type="EC" id="2.7.13.3" evidence="3"/>
<dbReference type="AlphaFoldDB" id="K1SIB7"/>
<keyword evidence="4" id="KW-1003">Cell membrane</keyword>
<proteinExistence type="predicted"/>
<accession>K1SIB7</accession>
<dbReference type="InterPro" id="IPR003661">
    <property type="entry name" value="HisK_dim/P_dom"/>
</dbReference>
<dbReference type="GO" id="GO:0005886">
    <property type="term" value="C:plasma membrane"/>
    <property type="evidence" value="ECO:0007669"/>
    <property type="project" value="UniProtKB-SubCell"/>
</dbReference>
<dbReference type="GO" id="GO:0000155">
    <property type="term" value="F:phosphorelay sensor kinase activity"/>
    <property type="evidence" value="ECO:0007669"/>
    <property type="project" value="InterPro"/>
</dbReference>
<dbReference type="EMBL" id="AJWZ01007284">
    <property type="protein sequence ID" value="EKC57338.1"/>
    <property type="molecule type" value="Genomic_DNA"/>
</dbReference>
<comment type="caution">
    <text evidence="17">The sequence shown here is derived from an EMBL/GenBank/DDBJ whole genome shotgun (WGS) entry which is preliminary data.</text>
</comment>
<dbReference type="PROSITE" id="PS50109">
    <property type="entry name" value="HIS_KIN"/>
    <property type="match status" value="1"/>
</dbReference>
<protein>
    <recommendedName>
        <fullName evidence="3">histidine kinase</fullName>
        <ecNumber evidence="3">2.7.13.3</ecNumber>
    </recommendedName>
</protein>
<evidence type="ECO:0000256" key="5">
    <source>
        <dbReference type="ARBA" id="ARBA00022553"/>
    </source>
</evidence>
<dbReference type="PANTHER" id="PTHR45528">
    <property type="entry name" value="SENSOR HISTIDINE KINASE CPXA"/>
    <property type="match status" value="1"/>
</dbReference>
<evidence type="ECO:0000256" key="14">
    <source>
        <dbReference type="SAM" id="Coils"/>
    </source>
</evidence>
<feature type="coiled-coil region" evidence="14">
    <location>
        <begin position="242"/>
        <end position="269"/>
    </location>
</feature>
<keyword evidence="5" id="KW-0597">Phosphoprotein</keyword>
<evidence type="ECO:0000259" key="16">
    <source>
        <dbReference type="PROSITE" id="PS50109"/>
    </source>
</evidence>
<dbReference type="InterPro" id="IPR003594">
    <property type="entry name" value="HATPase_dom"/>
</dbReference>
<comment type="subcellular location">
    <subcellularLocation>
        <location evidence="2">Cell membrane</location>
        <topology evidence="2">Multi-pass membrane protein</topology>
    </subcellularLocation>
</comment>
<evidence type="ECO:0000256" key="10">
    <source>
        <dbReference type="ARBA" id="ARBA00022840"/>
    </source>
</evidence>